<name>A0A8E2AT56_9APHY</name>
<keyword evidence="3" id="KW-1185">Reference proteome</keyword>
<evidence type="ECO:0000313" key="2">
    <source>
        <dbReference type="EMBL" id="OCH90468.1"/>
    </source>
</evidence>
<feature type="transmembrane region" description="Helical" evidence="1">
    <location>
        <begin position="30"/>
        <end position="51"/>
    </location>
</feature>
<dbReference type="Proteomes" id="UP000250043">
    <property type="component" value="Unassembled WGS sequence"/>
</dbReference>
<protein>
    <submittedName>
        <fullName evidence="2">Uncharacterized protein</fullName>
    </submittedName>
</protein>
<evidence type="ECO:0000256" key="1">
    <source>
        <dbReference type="SAM" id="Phobius"/>
    </source>
</evidence>
<organism evidence="2 3">
    <name type="scientific">Obba rivulosa</name>
    <dbReference type="NCBI Taxonomy" id="1052685"/>
    <lineage>
        <taxon>Eukaryota</taxon>
        <taxon>Fungi</taxon>
        <taxon>Dikarya</taxon>
        <taxon>Basidiomycota</taxon>
        <taxon>Agaricomycotina</taxon>
        <taxon>Agaricomycetes</taxon>
        <taxon>Polyporales</taxon>
        <taxon>Gelatoporiaceae</taxon>
        <taxon>Obba</taxon>
    </lineage>
</organism>
<dbReference type="EMBL" id="KV722403">
    <property type="protein sequence ID" value="OCH90468.1"/>
    <property type="molecule type" value="Genomic_DNA"/>
</dbReference>
<dbReference type="AlphaFoldDB" id="A0A8E2AT56"/>
<keyword evidence="1" id="KW-1133">Transmembrane helix</keyword>
<keyword evidence="1" id="KW-0812">Transmembrane</keyword>
<keyword evidence="1" id="KW-0472">Membrane</keyword>
<evidence type="ECO:0000313" key="3">
    <source>
        <dbReference type="Proteomes" id="UP000250043"/>
    </source>
</evidence>
<feature type="non-terminal residue" evidence="2">
    <location>
        <position position="65"/>
    </location>
</feature>
<sequence length="65" mass="7333">MNNVYQHKHVSIMKTSIQQQQLALAHRPNLANCPALLLMWQLIWICVYLASKAGSLMAPLWDGTA</sequence>
<reference evidence="2 3" key="1">
    <citation type="submission" date="2016-07" db="EMBL/GenBank/DDBJ databases">
        <title>Draft genome of the white-rot fungus Obba rivulosa 3A-2.</title>
        <authorList>
            <consortium name="DOE Joint Genome Institute"/>
            <person name="Miettinen O."/>
            <person name="Riley R."/>
            <person name="Acob R."/>
            <person name="Barry K."/>
            <person name="Cullen D."/>
            <person name="De Vries R."/>
            <person name="Hainaut M."/>
            <person name="Hatakka A."/>
            <person name="Henrissat B."/>
            <person name="Hilden K."/>
            <person name="Kuo R."/>
            <person name="Labutti K."/>
            <person name="Lipzen A."/>
            <person name="Makela M.R."/>
            <person name="Sandor L."/>
            <person name="Spatafora J.W."/>
            <person name="Grigoriev I.V."/>
            <person name="Hibbett D.S."/>
        </authorList>
    </citation>
    <scope>NUCLEOTIDE SEQUENCE [LARGE SCALE GENOMIC DNA]</scope>
    <source>
        <strain evidence="2 3">3A-2</strain>
    </source>
</reference>
<accession>A0A8E2AT56</accession>
<gene>
    <name evidence="2" type="ORF">OBBRIDRAFT_877188</name>
</gene>
<proteinExistence type="predicted"/>